<dbReference type="PANTHER" id="PTHR32179:SF3">
    <property type="entry name" value="NICOTINATE-NUCLEOTIDE PYROPHOSPHORYLASE [CARBOXYLATING]"/>
    <property type="match status" value="1"/>
</dbReference>
<dbReference type="InterPro" id="IPR036068">
    <property type="entry name" value="Nicotinate_pribotase-like_C"/>
</dbReference>
<dbReference type="PANTHER" id="PTHR32179">
    <property type="entry name" value="NICOTINATE-NUCLEOTIDE PYROPHOSPHORYLASE [CARBOXYLATING]"/>
    <property type="match status" value="1"/>
</dbReference>
<feature type="domain" description="Quinolinate phosphoribosyl transferase N-terminal" evidence="15">
    <location>
        <begin position="27"/>
        <end position="111"/>
    </location>
</feature>
<evidence type="ECO:0000256" key="2">
    <source>
        <dbReference type="ARBA" id="ARBA00004893"/>
    </source>
</evidence>
<comment type="pathway">
    <text evidence="2">Cofactor biosynthesis; NAD(+) biosynthesis; nicotinate D-ribonucleotide from quinolinate: step 1/1.</text>
</comment>
<feature type="binding site" evidence="13">
    <location>
        <begin position="262"/>
        <end position="264"/>
    </location>
    <ligand>
        <name>substrate</name>
    </ligand>
</feature>
<dbReference type="Gene3D" id="3.20.20.70">
    <property type="entry name" value="Aldolase class I"/>
    <property type="match status" value="1"/>
</dbReference>
<sequence length="279" mass="30136">MLNLTDLKPVIEENVRTALTEDVGAGDITAALIPASDQASGRVISREHATICGTAWVDEVFRQVDPEVRIEWQVKDGDQVEPDQTLFTIEGAARSLLTGERASLNFLQTLSGTATLARSYADHVAETSVHLLDTRKTIPGLRMAQKYAVSCGGCFNHRIGLFDAFLIKENHILACGGISAAVNTARSMHADKPVEVEVENEEQLLEALQAGADIIMLDNFSPAQMVDAVTITAGRAKLEASGNITDETLLDYAKTGVDYISIGALTKHCRAIDLSMRLV</sequence>
<name>A0A4R1H445_9GAMM</name>
<evidence type="ECO:0000256" key="5">
    <source>
        <dbReference type="ARBA" id="ARBA00011944"/>
    </source>
</evidence>
<dbReference type="OrthoDB" id="9782546at2"/>
<dbReference type="Pfam" id="PF01729">
    <property type="entry name" value="QRPTase_C"/>
    <property type="match status" value="1"/>
</dbReference>
<comment type="caution">
    <text evidence="16">The sequence shown here is derived from an EMBL/GenBank/DDBJ whole genome shotgun (WGS) entry which is preliminary data.</text>
</comment>
<feature type="binding site" evidence="13">
    <location>
        <position position="218"/>
    </location>
    <ligand>
        <name>substrate</name>
    </ligand>
</feature>
<evidence type="ECO:0000256" key="12">
    <source>
        <dbReference type="PIRNR" id="PIRNR006250"/>
    </source>
</evidence>
<dbReference type="CDD" id="cd01572">
    <property type="entry name" value="QPRTase"/>
    <property type="match status" value="1"/>
</dbReference>
<evidence type="ECO:0000313" key="16">
    <source>
        <dbReference type="EMBL" id="TCK16427.1"/>
    </source>
</evidence>
<evidence type="ECO:0000259" key="14">
    <source>
        <dbReference type="Pfam" id="PF01729"/>
    </source>
</evidence>
<organism evidence="16 17">
    <name type="scientific">Marinobacterium mangrovicola</name>
    <dbReference type="NCBI Taxonomy" id="1476959"/>
    <lineage>
        <taxon>Bacteria</taxon>
        <taxon>Pseudomonadati</taxon>
        <taxon>Pseudomonadota</taxon>
        <taxon>Gammaproteobacteria</taxon>
        <taxon>Oceanospirillales</taxon>
        <taxon>Oceanospirillaceae</taxon>
        <taxon>Marinobacterium</taxon>
    </lineage>
</organism>
<evidence type="ECO:0000256" key="8">
    <source>
        <dbReference type="ARBA" id="ARBA00022679"/>
    </source>
</evidence>
<dbReference type="InterPro" id="IPR027277">
    <property type="entry name" value="NadC/ModD"/>
</dbReference>
<dbReference type="InterPro" id="IPR037128">
    <property type="entry name" value="Quinolinate_PRibosylTase_N_sf"/>
</dbReference>
<evidence type="ECO:0000313" key="17">
    <source>
        <dbReference type="Proteomes" id="UP000294546"/>
    </source>
</evidence>
<dbReference type="InterPro" id="IPR004393">
    <property type="entry name" value="NadC"/>
</dbReference>
<feature type="domain" description="Quinolinate phosphoribosyl transferase C-terminal" evidence="14">
    <location>
        <begin position="114"/>
        <end position="277"/>
    </location>
</feature>
<dbReference type="NCBIfam" id="TIGR00078">
    <property type="entry name" value="nadC"/>
    <property type="match status" value="1"/>
</dbReference>
<dbReference type="SUPFAM" id="SSF51690">
    <property type="entry name" value="Nicotinate/Quinolinate PRTase C-terminal domain-like"/>
    <property type="match status" value="1"/>
</dbReference>
<protein>
    <recommendedName>
        <fullName evidence="11">Probable nicotinate-nucleotide pyrophosphorylase [carboxylating]</fullName>
        <ecNumber evidence="5">2.4.2.19</ecNumber>
    </recommendedName>
    <alternativeName>
        <fullName evidence="9">Quinolinate phosphoribosyltransferase [decarboxylating]</fullName>
    </alternativeName>
</protein>
<evidence type="ECO:0000256" key="7">
    <source>
        <dbReference type="ARBA" id="ARBA00022676"/>
    </source>
</evidence>
<dbReference type="UniPathway" id="UPA00253">
    <property type="reaction ID" value="UER00331"/>
</dbReference>
<evidence type="ECO:0000256" key="11">
    <source>
        <dbReference type="ARBA" id="ARBA00069173"/>
    </source>
</evidence>
<keyword evidence="17" id="KW-1185">Reference proteome</keyword>
<comment type="subunit">
    <text evidence="4">Hexamer formed by 3 homodimers.</text>
</comment>
<dbReference type="AlphaFoldDB" id="A0A4R1H445"/>
<evidence type="ECO:0000256" key="1">
    <source>
        <dbReference type="ARBA" id="ARBA00003237"/>
    </source>
</evidence>
<feature type="binding site" evidence="13">
    <location>
        <position position="197"/>
    </location>
    <ligand>
        <name>substrate</name>
    </ligand>
</feature>
<dbReference type="Gene3D" id="3.90.1170.20">
    <property type="entry name" value="Quinolinate phosphoribosyl transferase, N-terminal domain"/>
    <property type="match status" value="1"/>
</dbReference>
<gene>
    <name evidence="16" type="ORF">CLV83_0135</name>
</gene>
<feature type="binding site" evidence="13">
    <location>
        <position position="158"/>
    </location>
    <ligand>
        <name>substrate</name>
    </ligand>
</feature>
<comment type="catalytic activity">
    <reaction evidence="10">
        <text>nicotinate beta-D-ribonucleotide + CO2 + diphosphate = quinolinate + 5-phospho-alpha-D-ribose 1-diphosphate + 2 H(+)</text>
        <dbReference type="Rhea" id="RHEA:12733"/>
        <dbReference type="ChEBI" id="CHEBI:15378"/>
        <dbReference type="ChEBI" id="CHEBI:16526"/>
        <dbReference type="ChEBI" id="CHEBI:29959"/>
        <dbReference type="ChEBI" id="CHEBI:33019"/>
        <dbReference type="ChEBI" id="CHEBI:57502"/>
        <dbReference type="ChEBI" id="CHEBI:58017"/>
        <dbReference type="EC" id="2.4.2.19"/>
    </reaction>
</comment>
<dbReference type="PIRSF" id="PIRSF006250">
    <property type="entry name" value="NadC_ModD"/>
    <property type="match status" value="1"/>
</dbReference>
<dbReference type="RefSeq" id="WP_132286072.1">
    <property type="nucleotide sequence ID" value="NZ_SMFU01000002.1"/>
</dbReference>
<evidence type="ECO:0000259" key="15">
    <source>
        <dbReference type="Pfam" id="PF02749"/>
    </source>
</evidence>
<feature type="binding site" evidence="13">
    <location>
        <begin position="134"/>
        <end position="136"/>
    </location>
    <ligand>
        <name>substrate</name>
    </ligand>
</feature>
<keyword evidence="8 12" id="KW-0808">Transferase</keyword>
<dbReference type="InterPro" id="IPR013785">
    <property type="entry name" value="Aldolase_TIM"/>
</dbReference>
<dbReference type="GO" id="GO:0009435">
    <property type="term" value="P:NAD+ biosynthetic process"/>
    <property type="evidence" value="ECO:0007669"/>
    <property type="project" value="UniProtKB-UniPathway"/>
</dbReference>
<keyword evidence="6" id="KW-0662">Pyridine nucleotide biosynthesis</keyword>
<feature type="binding site" evidence="13">
    <location>
        <begin position="241"/>
        <end position="243"/>
    </location>
    <ligand>
        <name>substrate</name>
    </ligand>
</feature>
<evidence type="ECO:0000256" key="4">
    <source>
        <dbReference type="ARBA" id="ARBA00011218"/>
    </source>
</evidence>
<evidence type="ECO:0000256" key="3">
    <source>
        <dbReference type="ARBA" id="ARBA00009400"/>
    </source>
</evidence>
<keyword evidence="7 12" id="KW-0328">Glycosyltransferase</keyword>
<evidence type="ECO:0000256" key="6">
    <source>
        <dbReference type="ARBA" id="ARBA00022642"/>
    </source>
</evidence>
<accession>A0A4R1H445</accession>
<dbReference type="InterPro" id="IPR002638">
    <property type="entry name" value="Quinolinate_PRibosylTrfase_C"/>
</dbReference>
<dbReference type="EMBL" id="SMFU01000002">
    <property type="protein sequence ID" value="TCK16427.1"/>
    <property type="molecule type" value="Genomic_DNA"/>
</dbReference>
<dbReference type="FunFam" id="3.20.20.70:FF:000030">
    <property type="entry name" value="Nicotinate-nucleotide pyrophosphorylase, carboxylating"/>
    <property type="match status" value="1"/>
</dbReference>
<evidence type="ECO:0000256" key="9">
    <source>
        <dbReference type="ARBA" id="ARBA00033102"/>
    </source>
</evidence>
<dbReference type="Pfam" id="PF02749">
    <property type="entry name" value="QRPTase_N"/>
    <property type="match status" value="1"/>
</dbReference>
<dbReference type="InterPro" id="IPR022412">
    <property type="entry name" value="Quinolinate_PRibosylTrfase_N"/>
</dbReference>
<comment type="similarity">
    <text evidence="3 12">Belongs to the NadC/ModD family.</text>
</comment>
<dbReference type="Proteomes" id="UP000294546">
    <property type="component" value="Unassembled WGS sequence"/>
</dbReference>
<feature type="binding site" evidence="13">
    <location>
        <position position="101"/>
    </location>
    <ligand>
        <name>substrate</name>
    </ligand>
</feature>
<dbReference type="SUPFAM" id="SSF54675">
    <property type="entry name" value="Nicotinate/Quinolinate PRTase N-terminal domain-like"/>
    <property type="match status" value="1"/>
</dbReference>
<reference evidence="16 17" key="1">
    <citation type="submission" date="2019-03" db="EMBL/GenBank/DDBJ databases">
        <title>Genomic Encyclopedia of Archaeal and Bacterial Type Strains, Phase II (KMG-II): from individual species to whole genera.</title>
        <authorList>
            <person name="Goeker M."/>
        </authorList>
    </citation>
    <scope>NUCLEOTIDE SEQUENCE [LARGE SCALE GENOMIC DNA]</scope>
    <source>
        <strain evidence="16 17">DSM 27697</strain>
    </source>
</reference>
<evidence type="ECO:0000256" key="13">
    <source>
        <dbReference type="PIRSR" id="PIRSR006250-1"/>
    </source>
</evidence>
<evidence type="ECO:0000256" key="10">
    <source>
        <dbReference type="ARBA" id="ARBA00047445"/>
    </source>
</evidence>
<dbReference type="GO" id="GO:0034213">
    <property type="term" value="P:quinolinate catabolic process"/>
    <property type="evidence" value="ECO:0007669"/>
    <property type="project" value="TreeGrafter"/>
</dbReference>
<dbReference type="GO" id="GO:0005737">
    <property type="term" value="C:cytoplasm"/>
    <property type="evidence" value="ECO:0007669"/>
    <property type="project" value="TreeGrafter"/>
</dbReference>
<comment type="function">
    <text evidence="1">Involved in the catabolism of quinolinic acid (QA).</text>
</comment>
<proteinExistence type="inferred from homology"/>
<dbReference type="GO" id="GO:0004514">
    <property type="term" value="F:nicotinate-nucleotide diphosphorylase (carboxylating) activity"/>
    <property type="evidence" value="ECO:0007669"/>
    <property type="project" value="UniProtKB-EC"/>
</dbReference>
<dbReference type="EC" id="2.4.2.19" evidence="5"/>
<dbReference type="FunFam" id="3.90.1170.20:FF:000001">
    <property type="entry name" value="Nicotinate-nucleotide diphosphorylase (Carboxylating)"/>
    <property type="match status" value="1"/>
</dbReference>
<feature type="binding site" evidence="13">
    <location>
        <position position="168"/>
    </location>
    <ligand>
        <name>substrate</name>
    </ligand>
</feature>